<dbReference type="CTD" id="6753245"/>
<dbReference type="EMBL" id="DS985244">
    <property type="protein sequence ID" value="EDV25503.1"/>
    <property type="molecule type" value="Genomic_DNA"/>
</dbReference>
<keyword evidence="1" id="KW-0732">Signal</keyword>
<dbReference type="RefSeq" id="XP_002111536.1">
    <property type="nucleotide sequence ID" value="XM_002111500.1"/>
</dbReference>
<gene>
    <name evidence="2" type="ORF">TRIADDRAFT_55659</name>
</gene>
<dbReference type="HOGENOM" id="CLU_1134810_0_0_1"/>
<organism evidence="2 3">
    <name type="scientific">Trichoplax adhaerens</name>
    <name type="common">Trichoplax reptans</name>
    <dbReference type="NCBI Taxonomy" id="10228"/>
    <lineage>
        <taxon>Eukaryota</taxon>
        <taxon>Metazoa</taxon>
        <taxon>Placozoa</taxon>
        <taxon>Uniplacotomia</taxon>
        <taxon>Trichoplacea</taxon>
        <taxon>Trichoplacidae</taxon>
        <taxon>Trichoplax</taxon>
    </lineage>
</organism>
<reference evidence="2 3" key="1">
    <citation type="journal article" date="2008" name="Nature">
        <title>The Trichoplax genome and the nature of placozoans.</title>
        <authorList>
            <person name="Srivastava M."/>
            <person name="Begovic E."/>
            <person name="Chapman J."/>
            <person name="Putnam N.H."/>
            <person name="Hellsten U."/>
            <person name="Kawashima T."/>
            <person name="Kuo A."/>
            <person name="Mitros T."/>
            <person name="Salamov A."/>
            <person name="Carpenter M.L."/>
            <person name="Signorovitch A.Y."/>
            <person name="Moreno M.A."/>
            <person name="Kamm K."/>
            <person name="Grimwood J."/>
            <person name="Schmutz J."/>
            <person name="Shapiro H."/>
            <person name="Grigoriev I.V."/>
            <person name="Buss L.W."/>
            <person name="Schierwater B."/>
            <person name="Dellaporta S.L."/>
            <person name="Rokhsar D.S."/>
        </authorList>
    </citation>
    <scope>NUCLEOTIDE SEQUENCE [LARGE SCALE GENOMIC DNA]</scope>
    <source>
        <strain evidence="2 3">Grell-BS-1999</strain>
    </source>
</reference>
<name>B3RVH9_TRIAD</name>
<dbReference type="KEGG" id="tad:TRIADDRAFT_55659"/>
<proteinExistence type="predicted"/>
<sequence length="235" mass="26672">MELHKYSLLVLISVTAILIPNCQNASVAKRSATDDAGKLTHPIQAFAEILQKLPDTCNLPNFNTTDINLLEYARKKVGESRFIDAVTKMIISDLAKNNQKLLLHQFILYPKILNTSLSLRNVFINRNSKNASVQESKALFRYYLALATNITAKFDDKILTKGSRECKSLLLKANYVIYYVKQLFNFNENSSPKFLIQDKKKLGFGLVYMTSPQSGISSRMHLALLYQILEEFISP</sequence>
<evidence type="ECO:0000313" key="2">
    <source>
        <dbReference type="EMBL" id="EDV25503.1"/>
    </source>
</evidence>
<feature type="signal peptide" evidence="1">
    <location>
        <begin position="1"/>
        <end position="24"/>
    </location>
</feature>
<dbReference type="Proteomes" id="UP000009022">
    <property type="component" value="Unassembled WGS sequence"/>
</dbReference>
<evidence type="ECO:0000256" key="1">
    <source>
        <dbReference type="SAM" id="SignalP"/>
    </source>
</evidence>
<dbReference type="InParanoid" id="B3RVH9"/>
<evidence type="ECO:0000313" key="3">
    <source>
        <dbReference type="Proteomes" id="UP000009022"/>
    </source>
</evidence>
<accession>B3RVH9</accession>
<dbReference type="AlphaFoldDB" id="B3RVH9"/>
<feature type="chain" id="PRO_5002798382" evidence="1">
    <location>
        <begin position="25"/>
        <end position="235"/>
    </location>
</feature>
<keyword evidence="3" id="KW-1185">Reference proteome</keyword>
<protein>
    <submittedName>
        <fullName evidence="2">Uncharacterized protein</fullName>
    </submittedName>
</protein>
<dbReference type="GeneID" id="6753245"/>